<accession>A0ABD1USV2</accession>
<sequence>MDVLTYAKYMPISLKNHDYDLSRPNKPKLGPLRHQIATNIKQSNRRRNPPFGGRTFLNDSNHKKLPSVPLKGYEPHYCIIHGSTQQSSKSNLVIFLKELNDTKVSCLVFELEMFSQVFRFYTSQYIYAPPDNIMRKSEDSNKFHPDRRDGDMLINQDSMWA</sequence>
<comment type="caution">
    <text evidence="1">The sequence shown here is derived from an EMBL/GenBank/DDBJ whole genome shotgun (WGS) entry which is preliminary data.</text>
</comment>
<evidence type="ECO:0000313" key="2">
    <source>
        <dbReference type="Proteomes" id="UP001604277"/>
    </source>
</evidence>
<dbReference type="AlphaFoldDB" id="A0ABD1USV2"/>
<reference evidence="2" key="1">
    <citation type="submission" date="2024-07" db="EMBL/GenBank/DDBJ databases">
        <title>Two chromosome-level genome assemblies of Korean endemic species Abeliophyllum distichum and Forsythia ovata (Oleaceae).</title>
        <authorList>
            <person name="Jang H."/>
        </authorList>
    </citation>
    <scope>NUCLEOTIDE SEQUENCE [LARGE SCALE GENOMIC DNA]</scope>
</reference>
<gene>
    <name evidence="1" type="ORF">Fot_20747</name>
</gene>
<dbReference type="Proteomes" id="UP001604277">
    <property type="component" value="Unassembled WGS sequence"/>
</dbReference>
<protein>
    <submittedName>
        <fullName evidence="1">Uncharacterized protein</fullName>
    </submittedName>
</protein>
<name>A0ABD1USV2_9LAMI</name>
<keyword evidence="2" id="KW-1185">Reference proteome</keyword>
<evidence type="ECO:0000313" key="1">
    <source>
        <dbReference type="EMBL" id="KAL2528146.1"/>
    </source>
</evidence>
<dbReference type="EMBL" id="JBFOLJ010000006">
    <property type="protein sequence ID" value="KAL2528146.1"/>
    <property type="molecule type" value="Genomic_DNA"/>
</dbReference>
<proteinExistence type="predicted"/>
<organism evidence="1 2">
    <name type="scientific">Forsythia ovata</name>
    <dbReference type="NCBI Taxonomy" id="205694"/>
    <lineage>
        <taxon>Eukaryota</taxon>
        <taxon>Viridiplantae</taxon>
        <taxon>Streptophyta</taxon>
        <taxon>Embryophyta</taxon>
        <taxon>Tracheophyta</taxon>
        <taxon>Spermatophyta</taxon>
        <taxon>Magnoliopsida</taxon>
        <taxon>eudicotyledons</taxon>
        <taxon>Gunneridae</taxon>
        <taxon>Pentapetalae</taxon>
        <taxon>asterids</taxon>
        <taxon>lamiids</taxon>
        <taxon>Lamiales</taxon>
        <taxon>Oleaceae</taxon>
        <taxon>Forsythieae</taxon>
        <taxon>Forsythia</taxon>
    </lineage>
</organism>